<evidence type="ECO:0000313" key="3">
    <source>
        <dbReference type="Proteomes" id="UP001306508"/>
    </source>
</evidence>
<dbReference type="GO" id="GO:0000226">
    <property type="term" value="P:microtubule cytoskeleton organization"/>
    <property type="evidence" value="ECO:0007669"/>
    <property type="project" value="TreeGrafter"/>
</dbReference>
<dbReference type="EMBL" id="JAWIZZ010000022">
    <property type="protein sequence ID" value="KAK5782011.1"/>
    <property type="molecule type" value="Genomic_DNA"/>
</dbReference>
<dbReference type="PANTHER" id="PTHR12658:SF0">
    <property type="entry name" value="TUBULIN-SPECIFIC CHAPERONE D"/>
    <property type="match status" value="1"/>
</dbReference>
<comment type="caution">
    <text evidence="2">The sequence shown here is derived from an EMBL/GenBank/DDBJ whole genome shotgun (WGS) entry which is preliminary data.</text>
</comment>
<dbReference type="GO" id="GO:0048487">
    <property type="term" value="F:beta-tubulin binding"/>
    <property type="evidence" value="ECO:0007669"/>
    <property type="project" value="InterPro"/>
</dbReference>
<dbReference type="GO" id="GO:0005096">
    <property type="term" value="F:GTPase activator activity"/>
    <property type="evidence" value="ECO:0007669"/>
    <property type="project" value="InterPro"/>
</dbReference>
<sequence length="1043" mass="122680">MDNNNIEYNLQLIRKGVKNPNDGLLHKTIIAINHFQNDPSILKPYLNEFISNINKSFILAIDDPNIQLSKIHFIQSKFFYNLTKICSNKIVNKYLSTDITYLNSIITLLKTDIPWETQFFLLSWCRIVILSPFNISTDKYIWQLTYNFKSNQVLNHIVTQIHAILYQKNYALFCEKIDNELLRNNDLETLNYYLKTQLIESTSNFLIHDSNDNLNKITQLCLNVNVKDLENSQLLILKILPKLFLLQCWKENWSIVTDIMDWYFKHLDTNYTEVRFMLAHSYSKLLRRMINDFDGDTEAIRCIEEIIHSILTLITSIPMDVIDINMLHSYLLIIAECSKIIIKFLPHMLLIITGEILPFAYRFQQMHIGNVIKGSQVKDAANFIIWSCSRYSSLPNSVICDLLKFLLPTTLFDRDFLIRKSSNATLQELLGKHGRLVLNSATIMNLIQLPIHSLHDSYTNNLKLLYEIFKKDESPHSQNIFNHIVKWIFEHNIVENFDLDIVTLSIHSLCQFHKQFCEYPLIEMIQKYTKHNTVTNELTYNKLLYFIIELNILDNRIDFINPDSLMIDFELTKTCFFSSHKNDIFKLLSFLKYYHYKLLNNTPKFFTPEKVSLFYRVMEDITEDSPWFDSFKLVTNNTVEILSTNDDTYYFSNKDTLDDFWYKYVKFLKYNKPLICSSFPFLPKNKFLKYLHVHKEVLSCNSKSLLLSTLTQNKSAFKKFLEDKTYMDIIIEFLNDHTITEQGDVGRFTRESACQFVSKWYPQFCENDIKTRLLPTILYLAAEPSKNVKDQCIDILTNIVKNYLSLKLFSQYTKSNSPNIRIFNLQLGLNNNSISRTFWRHYSTYAGALRSTEEDLMDGINDFIKWYEQLTPDTQKKTLNDIIISIPSAQDIKKDKSLIKYTIYGLKFLERIWCSRIACGYEGFNWQGVYAKLFNIALLKHKPLLGAILQILPALAIAWNNSNVIHNNYTYINTLIEFLVKTINKNNNNNILKTELTTLQRNSIECLVSILLEFNAFEHIKYINVFIKNYKNTAFLDIHKLYL</sequence>
<dbReference type="Proteomes" id="UP001306508">
    <property type="component" value="Unassembled WGS sequence"/>
</dbReference>
<gene>
    <name evidence="2" type="ORF">RI543_000497</name>
</gene>
<accession>A0AAN7ZYZ2</accession>
<dbReference type="PANTHER" id="PTHR12658">
    <property type="entry name" value="BETA-TUBULIN COFACTOR D"/>
    <property type="match status" value="1"/>
</dbReference>
<proteinExistence type="predicted"/>
<dbReference type="InterPro" id="IPR016024">
    <property type="entry name" value="ARM-type_fold"/>
</dbReference>
<dbReference type="SUPFAM" id="SSF48371">
    <property type="entry name" value="ARM repeat"/>
    <property type="match status" value="1"/>
</dbReference>
<organism evidence="2 3">
    <name type="scientific">Arxiozyma heterogenica</name>
    <dbReference type="NCBI Taxonomy" id="278026"/>
    <lineage>
        <taxon>Eukaryota</taxon>
        <taxon>Fungi</taxon>
        <taxon>Dikarya</taxon>
        <taxon>Ascomycota</taxon>
        <taxon>Saccharomycotina</taxon>
        <taxon>Saccharomycetes</taxon>
        <taxon>Saccharomycetales</taxon>
        <taxon>Saccharomycetaceae</taxon>
        <taxon>Arxiozyma</taxon>
    </lineage>
</organism>
<dbReference type="AlphaFoldDB" id="A0AAN7ZYZ2"/>
<evidence type="ECO:0000313" key="2">
    <source>
        <dbReference type="EMBL" id="KAK5782011.1"/>
    </source>
</evidence>
<dbReference type="InterPro" id="IPR058033">
    <property type="entry name" value="ARM_TBCD_2nd"/>
</dbReference>
<name>A0AAN7ZYZ2_9SACH</name>
<dbReference type="Pfam" id="PF23579">
    <property type="entry name" value="ARM_TBCD"/>
    <property type="match status" value="1"/>
</dbReference>
<keyword evidence="3" id="KW-1185">Reference proteome</keyword>
<dbReference type="Pfam" id="PF25767">
    <property type="entry name" value="ARM_TBCD_2nd"/>
    <property type="match status" value="1"/>
</dbReference>
<protein>
    <recommendedName>
        <fullName evidence="1">Tubulin-folding cofactor D ARM repeats domain-containing protein</fullName>
    </recommendedName>
</protein>
<feature type="domain" description="Tubulin-folding cofactor D ARM repeats" evidence="1">
    <location>
        <begin position="255"/>
        <end position="435"/>
    </location>
</feature>
<dbReference type="GO" id="GO:0007023">
    <property type="term" value="P:post-chaperonin tubulin folding pathway"/>
    <property type="evidence" value="ECO:0007669"/>
    <property type="project" value="InterPro"/>
</dbReference>
<dbReference type="GO" id="GO:0007021">
    <property type="term" value="P:tubulin complex assembly"/>
    <property type="evidence" value="ECO:0007669"/>
    <property type="project" value="InterPro"/>
</dbReference>
<reference evidence="3" key="1">
    <citation type="submission" date="2023-07" db="EMBL/GenBank/DDBJ databases">
        <title>A draft genome of Kazachstania heterogenica Y-27499.</title>
        <authorList>
            <person name="Donic C."/>
            <person name="Kralova J.S."/>
            <person name="Fidel L."/>
            <person name="Ben-Dor S."/>
            <person name="Jung S."/>
        </authorList>
    </citation>
    <scope>NUCLEOTIDE SEQUENCE [LARGE SCALE GENOMIC DNA]</scope>
    <source>
        <strain evidence="3">Y27499</strain>
    </source>
</reference>
<evidence type="ECO:0000259" key="1">
    <source>
        <dbReference type="Pfam" id="PF25767"/>
    </source>
</evidence>
<dbReference type="InterPro" id="IPR033162">
    <property type="entry name" value="TBCD"/>
</dbReference>